<dbReference type="CDD" id="cd24049">
    <property type="entry name" value="ASKHA_NBD_PilM"/>
    <property type="match status" value="1"/>
</dbReference>
<dbReference type="Proteomes" id="UP000230052">
    <property type="component" value="Unassembled WGS sequence"/>
</dbReference>
<organism evidence="1 2">
    <name type="scientific">Candidatus Aquitaenariimonas noxiae</name>
    <dbReference type="NCBI Taxonomy" id="1974741"/>
    <lineage>
        <taxon>Bacteria</taxon>
        <taxon>Pseudomonadati</taxon>
        <taxon>Candidatus Omnitrophota</taxon>
        <taxon>Candidatus Aquitaenariimonas</taxon>
    </lineage>
</organism>
<sequence length="411" mass="45503">MPQEKQPLKSDIVSSIFSRQVKKRLSSLFIHKGTKTTLGEAAIKPVSGLPIIKKRFPFGLDIGTNSIKALQLACDQCGEIKIVNLAIEELPKEAQGHNSEERKRILPEILKKLVNEKGLKGDCFAIAPYLSFKVNLIRLPQMPEHEIDKAIRWEIRQMFQADLEEISLDYIILQGQSLKFLGPQIGVLAVTALKKDIFENLALLESVGLNSLAIDIEPLADLAVLDYARKASPDEVTLFLDFGAGKTSLSIIYDNELISTRSLNVTGNSLTKAVSEYCNIPWEEAEKLKKTFGLAASSTEQAITASSDKAIQVRNVILPLLENMVQDIEHTFKYFSYQVTQSQITRFEKVFLSGGSARLLGLPVFLRNRLNADVQAIDSLANFGSLEPSFKGDDLSCRLNVALGLALRGIE</sequence>
<dbReference type="Gene3D" id="3.30.420.40">
    <property type="match status" value="2"/>
</dbReference>
<dbReference type="Gene3D" id="3.30.1490.300">
    <property type="match status" value="1"/>
</dbReference>
<dbReference type="InterPro" id="IPR043129">
    <property type="entry name" value="ATPase_NBD"/>
</dbReference>
<dbReference type="PANTHER" id="PTHR32432:SF3">
    <property type="entry name" value="ETHANOLAMINE UTILIZATION PROTEIN EUTJ"/>
    <property type="match status" value="1"/>
</dbReference>
<dbReference type="InterPro" id="IPR050696">
    <property type="entry name" value="FtsA/MreB"/>
</dbReference>
<dbReference type="InterPro" id="IPR005883">
    <property type="entry name" value="PilM"/>
</dbReference>
<reference evidence="1 2" key="1">
    <citation type="submission" date="2017-09" db="EMBL/GenBank/DDBJ databases">
        <title>Depth-based differentiation of microbial function through sediment-hosted aquifers and enrichment of novel symbionts in the deep terrestrial subsurface.</title>
        <authorList>
            <person name="Probst A.J."/>
            <person name="Ladd B."/>
            <person name="Jarett J.K."/>
            <person name="Geller-Mcgrath D.E."/>
            <person name="Sieber C.M."/>
            <person name="Emerson J.B."/>
            <person name="Anantharaman K."/>
            <person name="Thomas B.C."/>
            <person name="Malmstrom R."/>
            <person name="Stieglmeier M."/>
            <person name="Klingl A."/>
            <person name="Woyke T."/>
            <person name="Ryan C.M."/>
            <person name="Banfield J.F."/>
        </authorList>
    </citation>
    <scope>NUCLEOTIDE SEQUENCE [LARGE SCALE GENOMIC DNA]</scope>
    <source>
        <strain evidence="1">CG07_land_8_20_14_0_80_42_15</strain>
    </source>
</reference>
<evidence type="ECO:0000313" key="1">
    <source>
        <dbReference type="EMBL" id="PIU42285.1"/>
    </source>
</evidence>
<accession>A0A2J0KV57</accession>
<name>A0A2J0KV57_9BACT</name>
<evidence type="ECO:0008006" key="3">
    <source>
        <dbReference type="Google" id="ProtNLM"/>
    </source>
</evidence>
<dbReference type="SUPFAM" id="SSF53067">
    <property type="entry name" value="Actin-like ATPase domain"/>
    <property type="match status" value="2"/>
</dbReference>
<proteinExistence type="predicted"/>
<protein>
    <recommendedName>
        <fullName evidence="3">SHS2 domain-containing protein</fullName>
    </recommendedName>
</protein>
<evidence type="ECO:0000313" key="2">
    <source>
        <dbReference type="Proteomes" id="UP000230052"/>
    </source>
</evidence>
<dbReference type="PANTHER" id="PTHR32432">
    <property type="entry name" value="CELL DIVISION PROTEIN FTSA-RELATED"/>
    <property type="match status" value="1"/>
</dbReference>
<dbReference type="Pfam" id="PF11104">
    <property type="entry name" value="PilM_2"/>
    <property type="match status" value="1"/>
</dbReference>
<gene>
    <name evidence="1" type="ORF">COS99_00975</name>
</gene>
<comment type="caution">
    <text evidence="1">The sequence shown here is derived from an EMBL/GenBank/DDBJ whole genome shotgun (WGS) entry which is preliminary data.</text>
</comment>
<dbReference type="AlphaFoldDB" id="A0A2J0KV57"/>
<dbReference type="EMBL" id="PEWV01000012">
    <property type="protein sequence ID" value="PIU42285.1"/>
    <property type="molecule type" value="Genomic_DNA"/>
</dbReference>